<keyword evidence="1" id="KW-1133">Transmembrane helix</keyword>
<reference evidence="2" key="2">
    <citation type="submission" date="2024-06" db="EMBL/GenBank/DDBJ databases">
        <authorList>
            <person name="Petrova K.O."/>
            <person name="Toshchakov S.V."/>
            <person name="Boltjanskaja Y.V."/>
            <person name="Kevbrin V."/>
        </authorList>
    </citation>
    <scope>NUCLEOTIDE SEQUENCE</scope>
    <source>
        <strain evidence="2">Z-910T</strain>
    </source>
</reference>
<gene>
    <name evidence="2" type="ORF">PRVXT_002937</name>
</gene>
<proteinExistence type="predicted"/>
<dbReference type="EMBL" id="CP158367">
    <property type="protein sequence ID" value="XBX74876.1"/>
    <property type="molecule type" value="Genomic_DNA"/>
</dbReference>
<organism evidence="2">
    <name type="scientific">Proteinivorax tanatarense</name>
    <dbReference type="NCBI Taxonomy" id="1260629"/>
    <lineage>
        <taxon>Bacteria</taxon>
        <taxon>Bacillati</taxon>
        <taxon>Bacillota</taxon>
        <taxon>Clostridia</taxon>
        <taxon>Eubacteriales</taxon>
        <taxon>Proteinivoracaceae</taxon>
        <taxon>Proteinivorax</taxon>
    </lineage>
</organism>
<keyword evidence="1" id="KW-0812">Transmembrane</keyword>
<protein>
    <submittedName>
        <fullName evidence="2">Uncharacterized protein</fullName>
    </submittedName>
</protein>
<sequence length="75" mass="8308">MSKTSKFFFGSGFLLILAMIVHIIGAWINHTNSVGNSAPASVNLALAIYYVVPIGILFVIGYYTKNREISIRKRC</sequence>
<feature type="transmembrane region" description="Helical" evidence="1">
    <location>
        <begin position="40"/>
        <end position="64"/>
    </location>
</feature>
<feature type="transmembrane region" description="Helical" evidence="1">
    <location>
        <begin position="7"/>
        <end position="28"/>
    </location>
</feature>
<keyword evidence="1" id="KW-0472">Membrane</keyword>
<reference evidence="2" key="1">
    <citation type="journal article" date="2013" name="Extremophiles">
        <title>Proteinivorax tanatarense gen. nov., sp. nov., an anaerobic, haloalkaliphilic, proteolytic bacterium isolated from a decaying algal bloom, and proposal of Proteinivoraceae fam. nov.</title>
        <authorList>
            <person name="Kevbrin V."/>
            <person name="Boltyanskaya Y."/>
            <person name="Zhilina T."/>
            <person name="Kolganova T."/>
            <person name="Lavrentjeva E."/>
            <person name="Kuznetsov B."/>
        </authorList>
    </citation>
    <scope>NUCLEOTIDE SEQUENCE</scope>
    <source>
        <strain evidence="2">Z-910T</strain>
    </source>
</reference>
<accession>A0AAU7VL72</accession>
<name>A0AAU7VL72_9FIRM</name>
<evidence type="ECO:0000256" key="1">
    <source>
        <dbReference type="SAM" id="Phobius"/>
    </source>
</evidence>
<dbReference type="AlphaFoldDB" id="A0AAU7VL72"/>
<dbReference type="RefSeq" id="WP_350343625.1">
    <property type="nucleotide sequence ID" value="NZ_CP158367.1"/>
</dbReference>
<evidence type="ECO:0000313" key="2">
    <source>
        <dbReference type="EMBL" id="XBX74876.1"/>
    </source>
</evidence>